<dbReference type="HOGENOM" id="CLU_1091663_0_0_1"/>
<accession>A0A0D3JQY8</accession>
<organism evidence="1 2">
    <name type="scientific">Emiliania huxleyi (strain CCMP1516)</name>
    <dbReference type="NCBI Taxonomy" id="280463"/>
    <lineage>
        <taxon>Eukaryota</taxon>
        <taxon>Haptista</taxon>
        <taxon>Haptophyta</taxon>
        <taxon>Prymnesiophyceae</taxon>
        <taxon>Isochrysidales</taxon>
        <taxon>Noelaerhabdaceae</taxon>
        <taxon>Emiliania</taxon>
    </lineage>
</organism>
<evidence type="ECO:0000313" key="1">
    <source>
        <dbReference type="EnsemblProtists" id="EOD25923"/>
    </source>
</evidence>
<evidence type="ECO:0008006" key="3">
    <source>
        <dbReference type="Google" id="ProtNLM"/>
    </source>
</evidence>
<dbReference type="EnsemblProtists" id="EOD25923">
    <property type="protein sequence ID" value="EOD25923"/>
    <property type="gene ID" value="EMIHUDRAFT_237326"/>
</dbReference>
<dbReference type="GeneID" id="17271468"/>
<dbReference type="KEGG" id="ehx:EMIHUDRAFT_237326"/>
<evidence type="ECO:0000313" key="2">
    <source>
        <dbReference type="Proteomes" id="UP000013827"/>
    </source>
</evidence>
<protein>
    <recommendedName>
        <fullName evidence="3">RING-type domain-containing protein</fullName>
    </recommendedName>
</protein>
<name>A0A0D3JQY8_EMIH1</name>
<sequence>MPATYRTGVVSIASRAGAELGGSTDADDSFWRDIESDPDTAVLRTVHALVLENAQPERRDAWEPRLTELLTPPLVTLRARAATFRRLKSDQDGDCWNRCARWDAVPHTSLLRVEIEALDWLAEYRVKIGEGVEPVTDEVTACPICMCGVTGEVASEEDVKAGRAVRIAMYWPCYHRACSSCLAKEALASAARARGLPADKRAITAKLESPGAAAEVEAAVRAGRLRCPLCPAIVEWPWDESKPWFKGATSMPPAD</sequence>
<dbReference type="Proteomes" id="UP000013827">
    <property type="component" value="Unassembled WGS sequence"/>
</dbReference>
<reference evidence="1" key="2">
    <citation type="submission" date="2024-10" db="UniProtKB">
        <authorList>
            <consortium name="EnsemblProtists"/>
        </authorList>
    </citation>
    <scope>IDENTIFICATION</scope>
</reference>
<proteinExistence type="predicted"/>
<keyword evidence="2" id="KW-1185">Reference proteome</keyword>
<dbReference type="PaxDb" id="2903-EOD25923"/>
<dbReference type="AlphaFoldDB" id="A0A0D3JQY8"/>
<reference evidence="2" key="1">
    <citation type="journal article" date="2013" name="Nature">
        <title>Pan genome of the phytoplankton Emiliania underpins its global distribution.</title>
        <authorList>
            <person name="Read B.A."/>
            <person name="Kegel J."/>
            <person name="Klute M.J."/>
            <person name="Kuo A."/>
            <person name="Lefebvre S.C."/>
            <person name="Maumus F."/>
            <person name="Mayer C."/>
            <person name="Miller J."/>
            <person name="Monier A."/>
            <person name="Salamov A."/>
            <person name="Young J."/>
            <person name="Aguilar M."/>
            <person name="Claverie J.M."/>
            <person name="Frickenhaus S."/>
            <person name="Gonzalez K."/>
            <person name="Herman E.K."/>
            <person name="Lin Y.C."/>
            <person name="Napier J."/>
            <person name="Ogata H."/>
            <person name="Sarno A.F."/>
            <person name="Shmutz J."/>
            <person name="Schroeder D."/>
            <person name="de Vargas C."/>
            <person name="Verret F."/>
            <person name="von Dassow P."/>
            <person name="Valentin K."/>
            <person name="Van de Peer Y."/>
            <person name="Wheeler G."/>
            <person name="Dacks J.B."/>
            <person name="Delwiche C.F."/>
            <person name="Dyhrman S.T."/>
            <person name="Glockner G."/>
            <person name="John U."/>
            <person name="Richards T."/>
            <person name="Worden A.Z."/>
            <person name="Zhang X."/>
            <person name="Grigoriev I.V."/>
            <person name="Allen A.E."/>
            <person name="Bidle K."/>
            <person name="Borodovsky M."/>
            <person name="Bowler C."/>
            <person name="Brownlee C."/>
            <person name="Cock J.M."/>
            <person name="Elias M."/>
            <person name="Gladyshev V.N."/>
            <person name="Groth M."/>
            <person name="Guda C."/>
            <person name="Hadaegh A."/>
            <person name="Iglesias-Rodriguez M.D."/>
            <person name="Jenkins J."/>
            <person name="Jones B.M."/>
            <person name="Lawson T."/>
            <person name="Leese F."/>
            <person name="Lindquist E."/>
            <person name="Lobanov A."/>
            <person name="Lomsadze A."/>
            <person name="Malik S.B."/>
            <person name="Marsh M.E."/>
            <person name="Mackinder L."/>
            <person name="Mock T."/>
            <person name="Mueller-Roeber B."/>
            <person name="Pagarete A."/>
            <person name="Parker M."/>
            <person name="Probert I."/>
            <person name="Quesneville H."/>
            <person name="Raines C."/>
            <person name="Rensing S.A."/>
            <person name="Riano-Pachon D.M."/>
            <person name="Richier S."/>
            <person name="Rokitta S."/>
            <person name="Shiraiwa Y."/>
            <person name="Soanes D.M."/>
            <person name="van der Giezen M."/>
            <person name="Wahlund T.M."/>
            <person name="Williams B."/>
            <person name="Wilson W."/>
            <person name="Wolfe G."/>
            <person name="Wurch L.L."/>
        </authorList>
    </citation>
    <scope>NUCLEOTIDE SEQUENCE</scope>
</reference>
<dbReference type="RefSeq" id="XP_005778352.1">
    <property type="nucleotide sequence ID" value="XM_005778295.1"/>
</dbReference>